<dbReference type="STRING" id="1776334.APZ16_03195"/>
<dbReference type="InterPro" id="IPR009000">
    <property type="entry name" value="Transl_B-barrel_sf"/>
</dbReference>
<evidence type="ECO:0000313" key="1">
    <source>
        <dbReference type="EMBL" id="KUO39661.1"/>
    </source>
</evidence>
<accession>A0A147JT86</accession>
<dbReference type="Gene3D" id="2.40.30.10">
    <property type="entry name" value="Translation factors"/>
    <property type="match status" value="1"/>
</dbReference>
<keyword evidence="1" id="KW-0648">Protein biosynthesis</keyword>
<proteinExistence type="predicted"/>
<sequence>MEAGEKKLVGKVAHYYSKISVAVVELSGDLNVGDKISIEGTTTNFQQIVESMQIEHKNLSSARAGQSIGLKVQQKVREGDLVYKIT</sequence>
<evidence type="ECO:0000313" key="2">
    <source>
        <dbReference type="Proteomes" id="UP000074294"/>
    </source>
</evidence>
<comment type="caution">
    <text evidence="1">The sequence shown here is derived from an EMBL/GenBank/DDBJ whole genome shotgun (WGS) entry which is preliminary data.</text>
</comment>
<gene>
    <name evidence="1" type="ORF">APZ16_03195</name>
</gene>
<dbReference type="GO" id="GO:0003746">
    <property type="term" value="F:translation elongation factor activity"/>
    <property type="evidence" value="ECO:0007669"/>
    <property type="project" value="UniProtKB-KW"/>
</dbReference>
<protein>
    <submittedName>
        <fullName evidence="1">Translation elongation factor-like protein</fullName>
    </submittedName>
</protein>
<dbReference type="EMBL" id="LQMQ01000057">
    <property type="protein sequence ID" value="KUO39661.1"/>
    <property type="molecule type" value="Genomic_DNA"/>
</dbReference>
<organism evidence="1 2">
    <name type="scientific">Hadarchaeum yellowstonense</name>
    <dbReference type="NCBI Taxonomy" id="1776334"/>
    <lineage>
        <taxon>Archaea</taxon>
        <taxon>Methanobacteriati</taxon>
        <taxon>Candidatus Hadarchaeota</taxon>
        <taxon>Candidatus Hadarchaeia</taxon>
        <taxon>Candidatus Hadarchaeales</taxon>
        <taxon>Candidatus Hadarchaeaceae</taxon>
        <taxon>Candidatus Hadarchaeum</taxon>
    </lineage>
</organism>
<name>A0A147JT86_HADYE</name>
<dbReference type="AlphaFoldDB" id="A0A147JT86"/>
<dbReference type="SUPFAM" id="SSF50447">
    <property type="entry name" value="Translation proteins"/>
    <property type="match status" value="1"/>
</dbReference>
<keyword evidence="1" id="KW-0251">Elongation factor</keyword>
<reference evidence="1 2" key="1">
    <citation type="journal article" date="2016" name="Nat. Microbiol.">
        <title>Genomic inference of the metabolism of cosmopolitan subsurface Archaea, Hadesarchaea.</title>
        <authorList>
            <person name="Baker B.J."/>
            <person name="Saw J.H."/>
            <person name="Lind A.E."/>
            <person name="Lazar C.S."/>
            <person name="Hinrichs K.-U."/>
            <person name="Teske A.P."/>
            <person name="Ettema T.J."/>
        </authorList>
    </citation>
    <scope>NUCLEOTIDE SEQUENCE [LARGE SCALE GENOMIC DNA]</scope>
</reference>
<dbReference type="Proteomes" id="UP000074294">
    <property type="component" value="Unassembled WGS sequence"/>
</dbReference>